<evidence type="ECO:0000313" key="1">
    <source>
        <dbReference type="EMBL" id="EGV17999.1"/>
    </source>
</evidence>
<dbReference type="EMBL" id="AFWV01000008">
    <property type="protein sequence ID" value="EGV17999.1"/>
    <property type="molecule type" value="Genomic_DNA"/>
</dbReference>
<accession>F9UC86</accession>
<protein>
    <recommendedName>
        <fullName evidence="3">Nucleotidyltransferase</fullName>
    </recommendedName>
</protein>
<gene>
    <name evidence="1" type="ORF">ThimaDRAFT_2538</name>
</gene>
<sequence>MPTRERIDAQRERLAYEAARIVLEQGLDDFDRARRKAAERIGVQDRRHWPTNEAVQDAVLAQRRLFMGGADEDELRDLRVAALQAMEQLDAFAPRLIGGALSGALGSGSGIELLLFADRAEDVIFTLLDLRIPWRGAERTLRYPDGLRCAHPAFRFVAGDIHVELIVLPRRALRNPPLDPVTERVQRGADREEVARLVAFGG</sequence>
<dbReference type="PATRIC" id="fig|768671.3.peg.2688"/>
<reference evidence="1 2" key="1">
    <citation type="submission" date="2011-06" db="EMBL/GenBank/DDBJ databases">
        <title>The draft genome of Thiocapsa marina 5811.</title>
        <authorList>
            <consortium name="US DOE Joint Genome Institute (JGI-PGF)"/>
            <person name="Lucas S."/>
            <person name="Han J."/>
            <person name="Cheng J.-F."/>
            <person name="Goodwin L."/>
            <person name="Pitluck S."/>
            <person name="Peters L."/>
            <person name="Land M.L."/>
            <person name="Hauser L."/>
            <person name="Vogl K."/>
            <person name="Liu Z."/>
            <person name="Imhoff J."/>
            <person name="Thiel V."/>
            <person name="Frigaard N.-U."/>
            <person name="Bryant D."/>
            <person name="Woyke T.J."/>
        </authorList>
    </citation>
    <scope>NUCLEOTIDE SEQUENCE [LARGE SCALE GENOMIC DNA]</scope>
    <source>
        <strain evidence="1 2">5811</strain>
    </source>
</reference>
<dbReference type="RefSeq" id="WP_007193411.1">
    <property type="nucleotide sequence ID" value="NZ_AFWV01000008.1"/>
</dbReference>
<dbReference type="OrthoDB" id="5294130at2"/>
<dbReference type="Proteomes" id="UP000005459">
    <property type="component" value="Unassembled WGS sequence"/>
</dbReference>
<proteinExistence type="predicted"/>
<evidence type="ECO:0008006" key="3">
    <source>
        <dbReference type="Google" id="ProtNLM"/>
    </source>
</evidence>
<dbReference type="eggNOG" id="COG2413">
    <property type="taxonomic scope" value="Bacteria"/>
</dbReference>
<evidence type="ECO:0000313" key="2">
    <source>
        <dbReference type="Proteomes" id="UP000005459"/>
    </source>
</evidence>
<organism evidence="1 2">
    <name type="scientific">Thiocapsa marina 5811</name>
    <dbReference type="NCBI Taxonomy" id="768671"/>
    <lineage>
        <taxon>Bacteria</taxon>
        <taxon>Pseudomonadati</taxon>
        <taxon>Pseudomonadota</taxon>
        <taxon>Gammaproteobacteria</taxon>
        <taxon>Chromatiales</taxon>
        <taxon>Chromatiaceae</taxon>
        <taxon>Thiocapsa</taxon>
    </lineage>
</organism>
<dbReference type="AlphaFoldDB" id="F9UC86"/>
<keyword evidence="2" id="KW-1185">Reference proteome</keyword>
<name>F9UC86_9GAMM</name>
<dbReference type="STRING" id="768671.ThimaDRAFT_2538"/>